<reference evidence="2" key="1">
    <citation type="submission" date="2017-08" db="EMBL/GenBank/DDBJ databases">
        <authorList>
            <person name="Imhoff J.F."/>
            <person name="Rahn T."/>
            <person name="Kuenzel S."/>
            <person name="Neulinger S.C."/>
        </authorList>
    </citation>
    <scope>NUCLEOTIDE SEQUENCE</scope>
    <source>
        <strain evidence="2">DSM 11080</strain>
    </source>
</reference>
<dbReference type="EMBL" id="NRSJ01000012">
    <property type="protein sequence ID" value="MBK1704668.1"/>
    <property type="molecule type" value="Genomic_DNA"/>
</dbReference>
<dbReference type="Proteomes" id="UP001296776">
    <property type="component" value="Unassembled WGS sequence"/>
</dbReference>
<organism evidence="2 3">
    <name type="scientific">Halochromatium glycolicum</name>
    <dbReference type="NCBI Taxonomy" id="85075"/>
    <lineage>
        <taxon>Bacteria</taxon>
        <taxon>Pseudomonadati</taxon>
        <taxon>Pseudomonadota</taxon>
        <taxon>Gammaproteobacteria</taxon>
        <taxon>Chromatiales</taxon>
        <taxon>Chromatiaceae</taxon>
        <taxon>Halochromatium</taxon>
    </lineage>
</organism>
<dbReference type="Pfam" id="PF14907">
    <property type="entry name" value="NTP_transf_5"/>
    <property type="match status" value="1"/>
</dbReference>
<evidence type="ECO:0000313" key="2">
    <source>
        <dbReference type="EMBL" id="MBK1704668.1"/>
    </source>
</evidence>
<dbReference type="AlphaFoldDB" id="A0AAJ0U3Z0"/>
<evidence type="ECO:0000313" key="3">
    <source>
        <dbReference type="Proteomes" id="UP001296776"/>
    </source>
</evidence>
<evidence type="ECO:0000256" key="1">
    <source>
        <dbReference type="SAM" id="MobiDB-lite"/>
    </source>
</evidence>
<accession>A0AAJ0U3Z0</accession>
<proteinExistence type="predicted"/>
<gene>
    <name evidence="2" type="ORF">CKO40_09000</name>
</gene>
<keyword evidence="3" id="KW-1185">Reference proteome</keyword>
<dbReference type="InterPro" id="IPR039498">
    <property type="entry name" value="NTP_transf_5"/>
</dbReference>
<sequence length="382" mass="43605">MRPIATHSAQHKATRNKPMRGNAALPMPAGRHLLPLLRDPAHARGMRLADWDQTLRLARHARLLGPLGHRLQADPPSWDQIPARVQGHLQAGINDAAYHAQLVRMELRDLEQALPSDLSVTLLKGAAYLLQDLPLARGRTPNDVDLLVRRADLETAEQALKRAGWRMAVQSAYDEHYYREWSHELPPLRYPGHPLEVDLHHSITPVTSRTRADDALLFADLRPIPNSRYQALGPLDQIIHAVIHLFQDSELNNELRGLLDLDGLLRQFLDSEQDWRILIDRARAHHASRLLWYALHYCRTWLGTPVPEPLELPAPPALTRVAFDWVFRRSGPPKLPDKRSTLAQRLARQAGQARYHYRRMPAGLLARHLLHKGWIKVTAKNR</sequence>
<reference evidence="2" key="2">
    <citation type="journal article" date="2020" name="Microorganisms">
        <title>Osmotic Adaptation and Compatible Solute Biosynthesis of Phototrophic Bacteria as Revealed from Genome Analyses.</title>
        <authorList>
            <person name="Imhoff J.F."/>
            <person name="Rahn T."/>
            <person name="Kunzel S."/>
            <person name="Keller A."/>
            <person name="Neulinger S.C."/>
        </authorList>
    </citation>
    <scope>NUCLEOTIDE SEQUENCE</scope>
    <source>
        <strain evidence="2">DSM 11080</strain>
    </source>
</reference>
<feature type="compositionally biased region" description="Basic residues" evidence="1">
    <location>
        <begin position="9"/>
        <end position="18"/>
    </location>
</feature>
<feature type="region of interest" description="Disordered" evidence="1">
    <location>
        <begin position="1"/>
        <end position="23"/>
    </location>
</feature>
<name>A0AAJ0U3Z0_9GAMM</name>
<protein>
    <recommendedName>
        <fullName evidence="4">Nucleotidyltransferase family protein</fullName>
    </recommendedName>
</protein>
<evidence type="ECO:0008006" key="4">
    <source>
        <dbReference type="Google" id="ProtNLM"/>
    </source>
</evidence>
<comment type="caution">
    <text evidence="2">The sequence shown here is derived from an EMBL/GenBank/DDBJ whole genome shotgun (WGS) entry which is preliminary data.</text>
</comment>